<dbReference type="GO" id="GO:0072344">
    <property type="term" value="P:rescue of stalled ribosome"/>
    <property type="evidence" value="ECO:0007669"/>
    <property type="project" value="UniProtKB-UniRule"/>
</dbReference>
<dbReference type="Pfam" id="PF05670">
    <property type="entry name" value="NFACT-R_1"/>
    <property type="match status" value="1"/>
</dbReference>
<dbReference type="Proteomes" id="UP000062160">
    <property type="component" value="Unassembled WGS sequence"/>
</dbReference>
<dbReference type="PANTHER" id="PTHR15239">
    <property type="entry name" value="NUCLEAR EXPORT MEDIATOR FACTOR NEMF"/>
    <property type="match status" value="1"/>
</dbReference>
<evidence type="ECO:0000256" key="3">
    <source>
        <dbReference type="ARBA" id="ARBA00022884"/>
    </source>
</evidence>
<dbReference type="EMBL" id="DF977003">
    <property type="protein sequence ID" value="GAQ26053.1"/>
    <property type="molecule type" value="Genomic_DNA"/>
</dbReference>
<dbReference type="Gene3D" id="2.30.310.10">
    <property type="entry name" value="ibrinogen binding protein from staphylococcus aureus domain"/>
    <property type="match status" value="1"/>
</dbReference>
<dbReference type="InterPro" id="IPR051608">
    <property type="entry name" value="RQC_Subunit_NEMF"/>
</dbReference>
<dbReference type="GO" id="GO:0043023">
    <property type="term" value="F:ribosomal large subunit binding"/>
    <property type="evidence" value="ECO:0007669"/>
    <property type="project" value="UniProtKB-UniRule"/>
</dbReference>
<name>A0A0U9HGW7_9FIRM</name>
<evidence type="ECO:0000313" key="8">
    <source>
        <dbReference type="EMBL" id="GAQ26053.1"/>
    </source>
</evidence>
<keyword evidence="9" id="KW-1185">Reference proteome</keyword>
<reference evidence="8" key="1">
    <citation type="journal article" date="2016" name="Genome Announc.">
        <title>Draft Genome Sequence of the Syntrophic Lactate-Degrading Bacterium Tepidanaerobacter syntrophicus JLT.</title>
        <authorList>
            <person name="Matsuura N."/>
            <person name="Ohashi A."/>
            <person name="Tourlousse D.M."/>
            <person name="Sekiguchi Y."/>
        </authorList>
    </citation>
    <scope>NUCLEOTIDE SEQUENCE [LARGE SCALE GENOMIC DNA]</scope>
    <source>
        <strain evidence="8">JL</strain>
    </source>
</reference>
<dbReference type="InterPro" id="IPR008532">
    <property type="entry name" value="NFACT_RNA-bd"/>
</dbReference>
<evidence type="ECO:0000313" key="9">
    <source>
        <dbReference type="Proteomes" id="UP000062160"/>
    </source>
</evidence>
<feature type="region of interest" description="Disordered" evidence="6">
    <location>
        <begin position="450"/>
        <end position="471"/>
    </location>
</feature>
<dbReference type="Pfam" id="PF05833">
    <property type="entry name" value="NFACT_N"/>
    <property type="match status" value="1"/>
</dbReference>
<dbReference type="STRING" id="224999.GCA_001485475_02092"/>
<dbReference type="InterPro" id="IPR010979">
    <property type="entry name" value="Ribosomal_uS13-like_H2TH"/>
</dbReference>
<evidence type="ECO:0000256" key="4">
    <source>
        <dbReference type="ARBA" id="ARBA00022917"/>
    </source>
</evidence>
<sequence>MPFDGLTLFGITDELKNLLVGGRISKIYQPDKNDVVLSVYNNREEYKLLISAHSVDCRIHLARKPFENPSSPPMFCMLLRKYLLGGKIEEIVQDGLERILNITIKNTDEFMQPAEYEIVAEIMGKHSNIILLDLQTKIIIDSIKRIGLDVNRYREILPGKTYTKPPVEEKVDLLISDRSSIINVIKDAAKSGKTKTLSKWLLETFAGFSGISAQEIAVRAGIDHKIPISNLSEDDIEALTDSMMKIREDLILRNFDPRVYFSKSSRVPLDFWLFPMEIYKNELITGVSNVNTAVDTFFSKKREISEIEKAKHKIKTEIAKILKKLNQSLEYLEERRQRTLDFEKYRLWGEILSANLYNIKPGQSKVILPNFYQPGEEIEIPLNEKLSPSQNAQKYFNRYKKLQSTKNIVESRISKILAEIDYLESVLVNIDYSQSTEDLEEIQQELESQGYLAAPSHKKRRQKTASSSKPLQFKSSDGFIINVGKNNKQNDVLTFKKAKPDDIWLHAKNTPGSHVVIESSGNEVPETTLVEAAILAAHFSKSRNSSNVPVDYTYVKHVKKPSGAKPGFVIYYHQKTIYVTPDENIVAKLSF</sequence>
<comment type="function">
    <text evidence="5">Key component of the ribosome quality control system (RQC), a ribosome-associated complex that mediates the extraction of incompletely synthesized nascent chains from stalled ribosomes and their subsequent degradation. RqcH recruits Ala-charged tRNA, and with RqcP directs the elongation of stalled nascent chains on 50S ribosomal subunits, leading to non-templated C-terminal alanine extensions (Ala tail). The Ala tail promotes nascent chain degradation. May add between 1 and at least 8 Ala residues. Binds to stalled 50S ribosomal subunits.</text>
</comment>
<feature type="domain" description="NFACT RNA-binding" evidence="7">
    <location>
        <begin position="470"/>
        <end position="563"/>
    </location>
</feature>
<evidence type="ECO:0000256" key="1">
    <source>
        <dbReference type="ARBA" id="ARBA00022555"/>
    </source>
</evidence>
<dbReference type="PANTHER" id="PTHR15239:SF6">
    <property type="entry name" value="RIBOSOME QUALITY CONTROL COMPLEX SUBUNIT NEMF"/>
    <property type="match status" value="1"/>
</dbReference>
<protein>
    <recommendedName>
        <fullName evidence="5">Rqc2 homolog RqcH</fullName>
        <shortName evidence="5">RqcH</shortName>
    </recommendedName>
</protein>
<keyword evidence="2 5" id="KW-0699">rRNA-binding</keyword>
<comment type="subunit">
    <text evidence="5">Associates with stalled 50S ribosomal subunits. Binds to RqcP.</text>
</comment>
<dbReference type="HAMAP" id="MF_00844_B">
    <property type="entry name" value="RqcH_B"/>
    <property type="match status" value="1"/>
</dbReference>
<evidence type="ECO:0000256" key="5">
    <source>
        <dbReference type="HAMAP-Rule" id="MF_00844"/>
    </source>
</evidence>
<dbReference type="AlphaFoldDB" id="A0A0U9HGW7"/>
<comment type="similarity">
    <text evidence="5">Belongs to the NEMF family.</text>
</comment>
<dbReference type="RefSeq" id="WP_059033794.1">
    <property type="nucleotide sequence ID" value="NZ_BSDN01000007.1"/>
</dbReference>
<evidence type="ECO:0000256" key="6">
    <source>
        <dbReference type="SAM" id="MobiDB-lite"/>
    </source>
</evidence>
<gene>
    <name evidence="5" type="primary">rqcH</name>
    <name evidence="8" type="ORF">TSYNT_9309</name>
</gene>
<dbReference type="GO" id="GO:1990112">
    <property type="term" value="C:RQC complex"/>
    <property type="evidence" value="ECO:0007669"/>
    <property type="project" value="TreeGrafter"/>
</dbReference>
<accession>A0A0U9HGW7</accession>
<evidence type="ECO:0000259" key="7">
    <source>
        <dbReference type="Pfam" id="PF05670"/>
    </source>
</evidence>
<dbReference type="FunFam" id="2.30.310.10:FF:000004">
    <property type="entry name" value="Fibronectin-binding protein A"/>
    <property type="match status" value="1"/>
</dbReference>
<dbReference type="OrthoDB" id="9766163at2"/>
<proteinExistence type="inferred from homology"/>
<keyword evidence="3 5" id="KW-0694">RNA-binding</keyword>
<dbReference type="InterPro" id="IPR043682">
    <property type="entry name" value="RqcH_bacterial"/>
</dbReference>
<dbReference type="GO" id="GO:0000049">
    <property type="term" value="F:tRNA binding"/>
    <property type="evidence" value="ECO:0007669"/>
    <property type="project" value="UniProtKB-UniRule"/>
</dbReference>
<evidence type="ECO:0000256" key="2">
    <source>
        <dbReference type="ARBA" id="ARBA00022730"/>
    </source>
</evidence>
<keyword evidence="4 5" id="KW-0648">Protein biosynthesis</keyword>
<keyword evidence="1 5" id="KW-0820">tRNA-binding</keyword>
<dbReference type="SUPFAM" id="SSF46946">
    <property type="entry name" value="S13-like H2TH domain"/>
    <property type="match status" value="1"/>
</dbReference>
<dbReference type="GO" id="GO:0019843">
    <property type="term" value="F:rRNA binding"/>
    <property type="evidence" value="ECO:0007669"/>
    <property type="project" value="UniProtKB-UniRule"/>
</dbReference>
<dbReference type="Gene3D" id="1.10.8.50">
    <property type="match status" value="1"/>
</dbReference>
<organism evidence="8">
    <name type="scientific">Tepidanaerobacter syntrophicus</name>
    <dbReference type="NCBI Taxonomy" id="224999"/>
    <lineage>
        <taxon>Bacteria</taxon>
        <taxon>Bacillati</taxon>
        <taxon>Bacillota</taxon>
        <taxon>Clostridia</taxon>
        <taxon>Thermosediminibacterales</taxon>
        <taxon>Tepidanaerobacteraceae</taxon>
        <taxon>Tepidanaerobacter</taxon>
    </lineage>
</organism>